<dbReference type="InterPro" id="IPR001251">
    <property type="entry name" value="CRAL-TRIO_dom"/>
</dbReference>
<proteinExistence type="predicted"/>
<evidence type="ECO:0000259" key="2">
    <source>
        <dbReference type="PROSITE" id="PS50191"/>
    </source>
</evidence>
<feature type="domain" description="CRAL-TRIO" evidence="2">
    <location>
        <begin position="297"/>
        <end position="364"/>
    </location>
</feature>
<dbReference type="PANTHER" id="PTHR45657">
    <property type="entry name" value="CRAL-TRIO DOMAIN-CONTAINING PROTEIN YKL091C-RELATED"/>
    <property type="match status" value="1"/>
</dbReference>
<dbReference type="Proteomes" id="UP000002630">
    <property type="component" value="Unassembled WGS sequence"/>
</dbReference>
<reference evidence="3 4" key="1">
    <citation type="journal article" date="2010" name="Nature">
        <title>The Ectocarpus genome and the independent evolution of multicellularity in brown algae.</title>
        <authorList>
            <person name="Cock J.M."/>
            <person name="Sterck L."/>
            <person name="Rouze P."/>
            <person name="Scornet D."/>
            <person name="Allen A.E."/>
            <person name="Amoutzias G."/>
            <person name="Anthouard V."/>
            <person name="Artiguenave F."/>
            <person name="Aury J.M."/>
            <person name="Badger J.H."/>
            <person name="Beszteri B."/>
            <person name="Billiau K."/>
            <person name="Bonnet E."/>
            <person name="Bothwell J.H."/>
            <person name="Bowler C."/>
            <person name="Boyen C."/>
            <person name="Brownlee C."/>
            <person name="Carrano C.J."/>
            <person name="Charrier B."/>
            <person name="Cho G.Y."/>
            <person name="Coelho S.M."/>
            <person name="Collen J."/>
            <person name="Corre E."/>
            <person name="Da Silva C."/>
            <person name="Delage L."/>
            <person name="Delaroque N."/>
            <person name="Dittami S.M."/>
            <person name="Doulbeau S."/>
            <person name="Elias M."/>
            <person name="Farnham G."/>
            <person name="Gachon C.M."/>
            <person name="Gschloessl B."/>
            <person name="Heesch S."/>
            <person name="Jabbari K."/>
            <person name="Jubin C."/>
            <person name="Kawai H."/>
            <person name="Kimura K."/>
            <person name="Kloareg B."/>
            <person name="Kupper F.C."/>
            <person name="Lang D."/>
            <person name="Le Bail A."/>
            <person name="Leblanc C."/>
            <person name="Lerouge P."/>
            <person name="Lohr M."/>
            <person name="Lopez P.J."/>
            <person name="Martens C."/>
            <person name="Maumus F."/>
            <person name="Michel G."/>
            <person name="Miranda-Saavedra D."/>
            <person name="Morales J."/>
            <person name="Moreau H."/>
            <person name="Motomura T."/>
            <person name="Nagasato C."/>
            <person name="Napoli C.A."/>
            <person name="Nelson D.R."/>
            <person name="Nyvall-Collen P."/>
            <person name="Peters A.F."/>
            <person name="Pommier C."/>
            <person name="Potin P."/>
            <person name="Poulain J."/>
            <person name="Quesneville H."/>
            <person name="Read B."/>
            <person name="Rensing S.A."/>
            <person name="Ritter A."/>
            <person name="Rousvoal S."/>
            <person name="Samanta M."/>
            <person name="Samson G."/>
            <person name="Schroeder D.C."/>
            <person name="Segurens B."/>
            <person name="Strittmatter M."/>
            <person name="Tonon T."/>
            <person name="Tregear J.W."/>
            <person name="Valentin K."/>
            <person name="von Dassow P."/>
            <person name="Yamagishi T."/>
            <person name="Van de Peer Y."/>
            <person name="Wincker P."/>
        </authorList>
    </citation>
    <scope>NUCLEOTIDE SEQUENCE [LARGE SCALE GENOMIC DNA]</scope>
    <source>
        <strain evidence="4">Ec32 / CCAP1310/4</strain>
    </source>
</reference>
<dbReference type="SUPFAM" id="SSF54427">
    <property type="entry name" value="NTF2-like"/>
    <property type="match status" value="1"/>
</dbReference>
<dbReference type="AlphaFoldDB" id="D7G352"/>
<protein>
    <submittedName>
        <fullName evidence="3">Phosphatidylinositol transfer protein SEC14 and related proteins</fullName>
    </submittedName>
</protein>
<evidence type="ECO:0000313" key="3">
    <source>
        <dbReference type="EMBL" id="CBJ33495.1"/>
    </source>
</evidence>
<dbReference type="InterPro" id="IPR051026">
    <property type="entry name" value="PI/PC_transfer"/>
</dbReference>
<name>D7G352_ECTSI</name>
<gene>
    <name evidence="3" type="ORF">Esi_0499_0013</name>
</gene>
<evidence type="ECO:0000256" key="1">
    <source>
        <dbReference type="SAM" id="MobiDB-lite"/>
    </source>
</evidence>
<evidence type="ECO:0000313" key="4">
    <source>
        <dbReference type="Proteomes" id="UP000002630"/>
    </source>
</evidence>
<organism evidence="3 4">
    <name type="scientific">Ectocarpus siliculosus</name>
    <name type="common">Brown alga</name>
    <name type="synonym">Conferva siliculosa</name>
    <dbReference type="NCBI Taxonomy" id="2880"/>
    <lineage>
        <taxon>Eukaryota</taxon>
        <taxon>Sar</taxon>
        <taxon>Stramenopiles</taxon>
        <taxon>Ochrophyta</taxon>
        <taxon>PX clade</taxon>
        <taxon>Phaeophyceae</taxon>
        <taxon>Ectocarpales</taxon>
        <taxon>Ectocarpaceae</taxon>
        <taxon>Ectocarpus</taxon>
    </lineage>
</organism>
<dbReference type="OrthoDB" id="201537at2759"/>
<dbReference type="STRING" id="2880.D7G352"/>
<accession>D7G352</accession>
<dbReference type="Pfam" id="PF00650">
    <property type="entry name" value="CRAL_TRIO"/>
    <property type="match status" value="1"/>
</dbReference>
<dbReference type="PROSITE" id="PS50191">
    <property type="entry name" value="CRAL_TRIO"/>
    <property type="match status" value="1"/>
</dbReference>
<dbReference type="EMBL" id="FN649760">
    <property type="protein sequence ID" value="CBJ33495.1"/>
    <property type="molecule type" value="Genomic_DNA"/>
</dbReference>
<dbReference type="InterPro" id="IPR032710">
    <property type="entry name" value="NTF2-like_dom_sf"/>
</dbReference>
<dbReference type="Gene3D" id="3.10.450.50">
    <property type="match status" value="1"/>
</dbReference>
<dbReference type="InParanoid" id="D7G352"/>
<dbReference type="CDD" id="cd00170">
    <property type="entry name" value="SEC14"/>
    <property type="match status" value="1"/>
</dbReference>
<dbReference type="Gene3D" id="3.40.525.10">
    <property type="entry name" value="CRAL-TRIO lipid binding domain"/>
    <property type="match status" value="1"/>
</dbReference>
<dbReference type="PANTHER" id="PTHR45657:SF1">
    <property type="entry name" value="CRAL-TRIO DOMAIN-CONTAINING PROTEIN YKL091C-RELATED"/>
    <property type="match status" value="1"/>
</dbReference>
<dbReference type="SUPFAM" id="SSF52087">
    <property type="entry name" value="CRAL/TRIO domain"/>
    <property type="match status" value="1"/>
</dbReference>
<sequence>MGTYDGPRRVAGLYARDAVLWGTEVFAPLDEARGATMVSSEVVRDTPEQIYAYFDCFARLPGLKLVEFLPQRVRVYGDFAAQTGIHIFAWRRGDGGEGGEVEVRARFSFTFRRRDDGDCGRPNAWMIVEHCCSLESPDAAVAVPTARQSCPGGPEQGEDEVVNGELEAAALSCADPPAPTEPVASTEPPAPGAGGGSGAQDIPRVPHSFLLAECGNTEKAFARWKATLLWREESGANTALATPHPRFDLIKKHYPTYFHGKDKTGAVVYYEQLGQVKDDLLRREGLDGKQMLWHYMYQRSAHLLLLSWPRWFDWIYRFIRPLLSESTKSKMTSCTANSVYETLLSKIDNDQIPKEYGGASEYALGEHPYESDTEFVWHFLGRIVEVGLECVRGKSGAR</sequence>
<dbReference type="InterPro" id="IPR036865">
    <property type="entry name" value="CRAL-TRIO_dom_sf"/>
</dbReference>
<feature type="region of interest" description="Disordered" evidence="1">
    <location>
        <begin position="173"/>
        <end position="201"/>
    </location>
</feature>
<keyword evidence="4" id="KW-1185">Reference proteome</keyword>